<dbReference type="InterPro" id="IPR036397">
    <property type="entry name" value="RNaseH_sf"/>
</dbReference>
<dbReference type="PANTHER" id="PTHR37984:SF5">
    <property type="entry name" value="PROTEIN NYNRIN-LIKE"/>
    <property type="match status" value="1"/>
</dbReference>
<dbReference type="STRING" id="6265.A0A0B2VKI8"/>
<dbReference type="PROSITE" id="PS50994">
    <property type="entry name" value="INTEGRASE"/>
    <property type="match status" value="1"/>
</dbReference>
<dbReference type="EMBL" id="JPKZ01001440">
    <property type="protein sequence ID" value="KHN81957.1"/>
    <property type="molecule type" value="Genomic_DNA"/>
</dbReference>
<protein>
    <submittedName>
        <fullName evidence="2">Uncharacterized protein K02A2.6</fullName>
    </submittedName>
</protein>
<reference evidence="2 3" key="1">
    <citation type="submission" date="2014-11" db="EMBL/GenBank/DDBJ databases">
        <title>Genetic blueprint of the zoonotic pathogen Toxocara canis.</title>
        <authorList>
            <person name="Zhu X.-Q."/>
            <person name="Korhonen P.K."/>
            <person name="Cai H."/>
            <person name="Young N.D."/>
            <person name="Nejsum P."/>
            <person name="von Samson-Himmelstjerna G."/>
            <person name="Boag P.R."/>
            <person name="Tan P."/>
            <person name="Li Q."/>
            <person name="Min J."/>
            <person name="Yang Y."/>
            <person name="Wang X."/>
            <person name="Fang X."/>
            <person name="Hall R.S."/>
            <person name="Hofmann A."/>
            <person name="Sternberg P.W."/>
            <person name="Jex A.R."/>
            <person name="Gasser R.B."/>
        </authorList>
    </citation>
    <scope>NUCLEOTIDE SEQUENCE [LARGE SCALE GENOMIC DNA]</scope>
    <source>
        <strain evidence="2">PN_DK_2014</strain>
    </source>
</reference>
<dbReference type="AlphaFoldDB" id="A0A0B2VKI8"/>
<sequence>RVHADFAGLINGAYYLVIVDAYSKWPEIVQMNSTSSSATIRVRKIFAQFGNPQKLVTDNGTQFTSTLFKESCRASGITHLRWPPFHPQSNGQAERFVNTFKRALTKLKGEEPTTDALQTFLMTYHSTPCPSEPDRASPAEHFLERRLRTIFELMTPSADNPVGPRASKMKEQFSRRHGVRCRHFEVGDVIYVKDYRGPKSTWTSGIIERKTGNATYTVRCRK</sequence>
<dbReference type="InterPro" id="IPR001584">
    <property type="entry name" value="Integrase_cat-core"/>
</dbReference>
<evidence type="ECO:0000259" key="1">
    <source>
        <dbReference type="PROSITE" id="PS50994"/>
    </source>
</evidence>
<evidence type="ECO:0000313" key="3">
    <source>
        <dbReference type="Proteomes" id="UP000031036"/>
    </source>
</evidence>
<dbReference type="FunFam" id="3.30.420.10:FF:000131">
    <property type="entry name" value="Protein CBG26278"/>
    <property type="match status" value="1"/>
</dbReference>
<comment type="caution">
    <text evidence="2">The sequence shown here is derived from an EMBL/GenBank/DDBJ whole genome shotgun (WGS) entry which is preliminary data.</text>
</comment>
<dbReference type="Proteomes" id="UP000031036">
    <property type="component" value="Unassembled WGS sequence"/>
</dbReference>
<dbReference type="Gene3D" id="3.30.420.10">
    <property type="entry name" value="Ribonuclease H-like superfamily/Ribonuclease H"/>
    <property type="match status" value="1"/>
</dbReference>
<dbReference type="InterPro" id="IPR012337">
    <property type="entry name" value="RNaseH-like_sf"/>
</dbReference>
<dbReference type="SUPFAM" id="SSF53098">
    <property type="entry name" value="Ribonuclease H-like"/>
    <property type="match status" value="1"/>
</dbReference>
<proteinExistence type="predicted"/>
<dbReference type="OrthoDB" id="5832102at2759"/>
<gene>
    <name evidence="2" type="primary">K02A2.6</name>
    <name evidence="2" type="ORF">Tcan_01232</name>
</gene>
<dbReference type="InterPro" id="IPR050951">
    <property type="entry name" value="Retrovirus_Pol_polyprotein"/>
</dbReference>
<dbReference type="OMA" id="PHANTGE"/>
<evidence type="ECO:0000313" key="2">
    <source>
        <dbReference type="EMBL" id="KHN81957.1"/>
    </source>
</evidence>
<dbReference type="PANTHER" id="PTHR37984">
    <property type="entry name" value="PROTEIN CBG26694"/>
    <property type="match status" value="1"/>
</dbReference>
<feature type="non-terminal residue" evidence="2">
    <location>
        <position position="1"/>
    </location>
</feature>
<organism evidence="2 3">
    <name type="scientific">Toxocara canis</name>
    <name type="common">Canine roundworm</name>
    <dbReference type="NCBI Taxonomy" id="6265"/>
    <lineage>
        <taxon>Eukaryota</taxon>
        <taxon>Metazoa</taxon>
        <taxon>Ecdysozoa</taxon>
        <taxon>Nematoda</taxon>
        <taxon>Chromadorea</taxon>
        <taxon>Rhabditida</taxon>
        <taxon>Spirurina</taxon>
        <taxon>Ascaridomorpha</taxon>
        <taxon>Ascaridoidea</taxon>
        <taxon>Toxocaridae</taxon>
        <taxon>Toxocara</taxon>
    </lineage>
</organism>
<name>A0A0B2VKI8_TOXCA</name>
<feature type="domain" description="Integrase catalytic" evidence="1">
    <location>
        <begin position="1"/>
        <end position="146"/>
    </location>
</feature>
<dbReference type="Pfam" id="PF00665">
    <property type="entry name" value="rve"/>
    <property type="match status" value="1"/>
</dbReference>
<dbReference type="GO" id="GO:0015074">
    <property type="term" value="P:DNA integration"/>
    <property type="evidence" value="ECO:0007669"/>
    <property type="project" value="InterPro"/>
</dbReference>
<dbReference type="GO" id="GO:0003676">
    <property type="term" value="F:nucleic acid binding"/>
    <property type="evidence" value="ECO:0007669"/>
    <property type="project" value="InterPro"/>
</dbReference>
<keyword evidence="3" id="KW-1185">Reference proteome</keyword>
<accession>A0A0B2VKI8</accession>
<feature type="non-terminal residue" evidence="2">
    <location>
        <position position="222"/>
    </location>
</feature>